<comment type="caution">
    <text evidence="10">The sequence shown here is derived from an EMBL/GenBank/DDBJ whole genome shotgun (WGS) entry which is preliminary data.</text>
</comment>
<dbReference type="AlphaFoldDB" id="A0A2N5URQ0"/>
<evidence type="ECO:0000259" key="9">
    <source>
        <dbReference type="PROSITE" id="PS50250"/>
    </source>
</evidence>
<evidence type="ECO:0000256" key="5">
    <source>
        <dbReference type="ARBA" id="ARBA00022490"/>
    </source>
</evidence>
<evidence type="ECO:0000256" key="3">
    <source>
        <dbReference type="ARBA" id="ARBA00009318"/>
    </source>
</evidence>
<organism evidence="10 11">
    <name type="scientific">Puccinia coronata f. sp. avenae</name>
    <dbReference type="NCBI Taxonomy" id="200324"/>
    <lineage>
        <taxon>Eukaryota</taxon>
        <taxon>Fungi</taxon>
        <taxon>Dikarya</taxon>
        <taxon>Basidiomycota</taxon>
        <taxon>Pucciniomycotina</taxon>
        <taxon>Pucciniomycetes</taxon>
        <taxon>Pucciniales</taxon>
        <taxon>Pucciniaceae</taxon>
        <taxon>Puccinia</taxon>
    </lineage>
</organism>
<dbReference type="EMBL" id="PGCI01000102">
    <property type="protein sequence ID" value="PLW40445.1"/>
    <property type="molecule type" value="Genomic_DNA"/>
</dbReference>
<evidence type="ECO:0000256" key="1">
    <source>
        <dbReference type="ARBA" id="ARBA00004123"/>
    </source>
</evidence>
<dbReference type="GO" id="GO:0008180">
    <property type="term" value="C:COP9 signalosome"/>
    <property type="evidence" value="ECO:0007669"/>
    <property type="project" value="UniProtKB-KW"/>
</dbReference>
<dbReference type="InterPro" id="IPR050871">
    <property type="entry name" value="26S_Proteasome/COP9_Components"/>
</dbReference>
<dbReference type="PROSITE" id="PS50250">
    <property type="entry name" value="PCI"/>
    <property type="match status" value="1"/>
</dbReference>
<evidence type="ECO:0000313" key="11">
    <source>
        <dbReference type="Proteomes" id="UP000235392"/>
    </source>
</evidence>
<proteinExistence type="inferred from homology"/>
<dbReference type="Pfam" id="PF01399">
    <property type="entry name" value="PCI"/>
    <property type="match status" value="1"/>
</dbReference>
<dbReference type="SMART" id="SM00753">
    <property type="entry name" value="PAM"/>
    <property type="match status" value="1"/>
</dbReference>
<gene>
    <name evidence="10" type="ORF">PCASD_10378</name>
</gene>
<evidence type="ECO:0000256" key="2">
    <source>
        <dbReference type="ARBA" id="ARBA00004496"/>
    </source>
</evidence>
<keyword evidence="6" id="KW-0736">Signalosome</keyword>
<dbReference type="InterPro" id="IPR036390">
    <property type="entry name" value="WH_DNA-bd_sf"/>
</dbReference>
<evidence type="ECO:0000256" key="8">
    <source>
        <dbReference type="SAM" id="MobiDB-lite"/>
    </source>
</evidence>
<reference evidence="10 11" key="1">
    <citation type="submission" date="2017-11" db="EMBL/GenBank/DDBJ databases">
        <title>De novo assembly and phasing of dikaryotic genomes from two isolates of Puccinia coronata f. sp. avenae, the causal agent of oat crown rust.</title>
        <authorList>
            <person name="Miller M.E."/>
            <person name="Zhang Y."/>
            <person name="Omidvar V."/>
            <person name="Sperschneider J."/>
            <person name="Schwessinger B."/>
            <person name="Raley C."/>
            <person name="Palmer J.M."/>
            <person name="Garnica D."/>
            <person name="Upadhyaya N."/>
            <person name="Rathjen J."/>
            <person name="Taylor J.M."/>
            <person name="Park R.F."/>
            <person name="Dodds P.N."/>
            <person name="Hirsch C.D."/>
            <person name="Kianian S.F."/>
            <person name="Figueroa M."/>
        </authorList>
    </citation>
    <scope>NUCLEOTIDE SEQUENCE [LARGE SCALE GENOMIC DNA]</scope>
    <source>
        <strain evidence="10">12SD80</strain>
    </source>
</reference>
<dbReference type="SMART" id="SM00088">
    <property type="entry name" value="PINT"/>
    <property type="match status" value="1"/>
</dbReference>
<dbReference type="InterPro" id="IPR000717">
    <property type="entry name" value="PCI_dom"/>
</dbReference>
<dbReference type="Gene3D" id="1.25.40.570">
    <property type="match status" value="1"/>
</dbReference>
<comment type="subcellular location">
    <subcellularLocation>
        <location evidence="2">Cytoplasm</location>
    </subcellularLocation>
    <subcellularLocation>
        <location evidence="1">Nucleus</location>
    </subcellularLocation>
</comment>
<dbReference type="SUPFAM" id="SSF46785">
    <property type="entry name" value="Winged helix' DNA-binding domain"/>
    <property type="match status" value="1"/>
</dbReference>
<dbReference type="Proteomes" id="UP000235392">
    <property type="component" value="Unassembled WGS sequence"/>
</dbReference>
<dbReference type="GO" id="GO:0005737">
    <property type="term" value="C:cytoplasm"/>
    <property type="evidence" value="ECO:0007669"/>
    <property type="project" value="UniProtKB-SubCell"/>
</dbReference>
<sequence>MSDNDDFMMDEGGDEEYDFDYEDDDQEDVDTDMENKYYQAKNYKTDNPEKALADWRSIVETENPKGEWGFKALKQSTKLNFHRGNYQEALKVEHFTNKFPSFPQILHNRVLTIDWNVLLVSKNIPSFRQTYTELLDYCQSAVTRNAAEKAINGILDYVGAAQDLDTSLMQQWYEVTQNALQAAKNDRLNVKIELKLAKIWMDKKEYARLEHVTQKLRMAIKAPNSASSSSNLKTESFDGDNCIGTLLLEVFAIEIQMYTDRKEHKKLREIYDQTLTVKSTIPHPKIMGIIRECGGKMHMSEKNWTAAQYDFFEAFKNYDEAGSPQRISSLKYLVLAHMLMNSGIDPFDSQETKPYKQDPQIVAMTNLVAAYQRQDVHEAERIIKNNRSTILEDPFIANYIQDVLTSLRTQWILGILQSYNKIEIAHIARQLKVSDSEVEEIMLLLILDKKISGKLDQVNGVLELDEHSEIRDHHYKSLERWNSELNKLHSNLMQKTGFNFNTYNSNHQFNHTHPFYG</sequence>
<feature type="domain" description="PCI" evidence="9">
    <location>
        <begin position="300"/>
        <end position="469"/>
    </location>
</feature>
<comment type="similarity">
    <text evidence="3">Belongs to the CSN2 family.</text>
</comment>
<dbReference type="PANTHER" id="PTHR10678">
    <property type="entry name" value="26S PROTEASOME NON-ATPASE REGULATORY SUBUNIT 11/COP9 SIGNALOSOME COMPLEX SUBUNIT 2"/>
    <property type="match status" value="1"/>
</dbReference>
<accession>A0A2N5URQ0</accession>
<protein>
    <recommendedName>
        <fullName evidence="4">COP9 signalosome complex subunit 2</fullName>
    </recommendedName>
</protein>
<feature type="region of interest" description="Disordered" evidence="8">
    <location>
        <begin position="1"/>
        <end position="26"/>
    </location>
</feature>
<evidence type="ECO:0000256" key="7">
    <source>
        <dbReference type="ARBA" id="ARBA00023242"/>
    </source>
</evidence>
<keyword evidence="7" id="KW-0539">Nucleus</keyword>
<evidence type="ECO:0000256" key="4">
    <source>
        <dbReference type="ARBA" id="ARBA00014879"/>
    </source>
</evidence>
<dbReference type="FunFam" id="1.25.40.570:FF:000006">
    <property type="entry name" value="COP9 signalosome complex subunit 2"/>
    <property type="match status" value="1"/>
</dbReference>
<name>A0A2N5URQ0_9BASI</name>
<evidence type="ECO:0000313" key="10">
    <source>
        <dbReference type="EMBL" id="PLW40445.1"/>
    </source>
</evidence>
<evidence type="ECO:0000256" key="6">
    <source>
        <dbReference type="ARBA" id="ARBA00022790"/>
    </source>
</evidence>
<keyword evidence="5" id="KW-0963">Cytoplasm</keyword>